<dbReference type="EMBL" id="DF968005">
    <property type="protein sequence ID" value="GAP00185.1"/>
    <property type="molecule type" value="Genomic_DNA"/>
</dbReference>
<dbReference type="GO" id="GO:0008483">
    <property type="term" value="F:transaminase activity"/>
    <property type="evidence" value="ECO:0007669"/>
    <property type="project" value="UniProtKB-KW"/>
</dbReference>
<dbReference type="PANTHER" id="PTHR46383">
    <property type="entry name" value="ASPARTATE AMINOTRANSFERASE"/>
    <property type="match status" value="1"/>
</dbReference>
<comment type="similarity">
    <text evidence="2 6">Belongs to the class-I pyridoxal-phosphate-dependent aminotransferase family.</text>
</comment>
<dbReference type="PANTHER" id="PTHR46383:SF1">
    <property type="entry name" value="ASPARTATE AMINOTRANSFERASE"/>
    <property type="match status" value="1"/>
</dbReference>
<dbReference type="Gene3D" id="3.90.1150.10">
    <property type="entry name" value="Aspartate Aminotransferase, domain 1"/>
    <property type="match status" value="1"/>
</dbReference>
<dbReference type="InterPro" id="IPR004839">
    <property type="entry name" value="Aminotransferase_I/II_large"/>
</dbReference>
<evidence type="ECO:0000259" key="7">
    <source>
        <dbReference type="Pfam" id="PF00155"/>
    </source>
</evidence>
<dbReference type="InterPro" id="IPR015424">
    <property type="entry name" value="PyrdxlP-dep_Trfase"/>
</dbReference>
<dbReference type="CDD" id="cd00609">
    <property type="entry name" value="AAT_like"/>
    <property type="match status" value="1"/>
</dbReference>
<dbReference type="STRING" id="157463.GCA_001047075_01090"/>
<dbReference type="InterPro" id="IPR050596">
    <property type="entry name" value="AspAT/PAT-like"/>
</dbReference>
<evidence type="ECO:0000256" key="2">
    <source>
        <dbReference type="ARBA" id="ARBA00007441"/>
    </source>
</evidence>
<dbReference type="EC" id="2.6.1.-" evidence="6"/>
<accession>A0A0K8MJY1</accession>
<evidence type="ECO:0000313" key="9">
    <source>
        <dbReference type="Proteomes" id="UP000253891"/>
    </source>
</evidence>
<organism evidence="8 9">
    <name type="scientific">Fructobacillus ficulneus</name>
    <dbReference type="NCBI Taxonomy" id="157463"/>
    <lineage>
        <taxon>Bacteria</taxon>
        <taxon>Bacillati</taxon>
        <taxon>Bacillota</taxon>
        <taxon>Bacilli</taxon>
        <taxon>Lactobacillales</taxon>
        <taxon>Lactobacillaceae</taxon>
        <taxon>Fructobacillus</taxon>
    </lineage>
</organism>
<dbReference type="AlphaFoldDB" id="A0A0K8MJY1"/>
<evidence type="ECO:0000256" key="5">
    <source>
        <dbReference type="ARBA" id="ARBA00022898"/>
    </source>
</evidence>
<proteinExistence type="inferred from homology"/>
<dbReference type="GO" id="GO:0030170">
    <property type="term" value="F:pyridoxal phosphate binding"/>
    <property type="evidence" value="ECO:0007669"/>
    <property type="project" value="InterPro"/>
</dbReference>
<dbReference type="InterPro" id="IPR004838">
    <property type="entry name" value="NHTrfase_class1_PyrdxlP-BS"/>
</dbReference>
<reference evidence="8 9" key="1">
    <citation type="journal article" date="2015" name="BMC Genomics">
        <title>Comparative genomics of Fructobacillus spp. and Leuconostoc spp. reveals niche-specific evolution of Fructobacillus spp.</title>
        <authorList>
            <person name="Endo A."/>
            <person name="Tanizawa Y."/>
            <person name="Tanaka N."/>
            <person name="Maeno S."/>
            <person name="Kumar H."/>
            <person name="Shiwa Y."/>
            <person name="Okada S."/>
            <person name="Yoshikawa H."/>
            <person name="Dicks L."/>
            <person name="Nakagawa J."/>
            <person name="Arita M."/>
        </authorList>
    </citation>
    <scope>NUCLEOTIDE SEQUENCE [LARGE SCALE GENOMIC DNA]</scope>
    <source>
        <strain evidence="8 9">JCM 12225</strain>
    </source>
</reference>
<dbReference type="FunFam" id="3.40.640.10:FF:000033">
    <property type="entry name" value="Aspartate aminotransferase"/>
    <property type="match status" value="1"/>
</dbReference>
<feature type="domain" description="Aminotransferase class I/classII large" evidence="7">
    <location>
        <begin position="35"/>
        <end position="390"/>
    </location>
</feature>
<dbReference type="Pfam" id="PF00155">
    <property type="entry name" value="Aminotran_1_2"/>
    <property type="match status" value="1"/>
</dbReference>
<evidence type="ECO:0000256" key="4">
    <source>
        <dbReference type="ARBA" id="ARBA00022679"/>
    </source>
</evidence>
<dbReference type="PROSITE" id="PS00105">
    <property type="entry name" value="AA_TRANSFER_CLASS_1"/>
    <property type="match status" value="1"/>
</dbReference>
<protein>
    <recommendedName>
        <fullName evidence="6">Aminotransferase</fullName>
        <ecNumber evidence="6">2.6.1.-</ecNumber>
    </recommendedName>
</protein>
<dbReference type="InterPro" id="IPR015422">
    <property type="entry name" value="PyrdxlP-dep_Trfase_small"/>
</dbReference>
<keyword evidence="5" id="KW-0663">Pyridoxal phosphate</keyword>
<dbReference type="SUPFAM" id="SSF53383">
    <property type="entry name" value="PLP-dependent transferases"/>
    <property type="match status" value="1"/>
</dbReference>
<evidence type="ECO:0000256" key="1">
    <source>
        <dbReference type="ARBA" id="ARBA00001933"/>
    </source>
</evidence>
<comment type="cofactor">
    <cofactor evidence="1 6">
        <name>pyridoxal 5'-phosphate</name>
        <dbReference type="ChEBI" id="CHEBI:597326"/>
    </cofactor>
</comment>
<name>A0A0K8MJY1_9LACO</name>
<dbReference type="GO" id="GO:0006520">
    <property type="term" value="P:amino acid metabolic process"/>
    <property type="evidence" value="ECO:0007669"/>
    <property type="project" value="InterPro"/>
</dbReference>
<evidence type="ECO:0000256" key="3">
    <source>
        <dbReference type="ARBA" id="ARBA00022576"/>
    </source>
</evidence>
<keyword evidence="4 6" id="KW-0808">Transferase</keyword>
<dbReference type="OrthoDB" id="9802328at2"/>
<keyword evidence="3 6" id="KW-0032">Aminotransferase</keyword>
<keyword evidence="9" id="KW-1185">Reference proteome</keyword>
<dbReference type="RefSeq" id="WP_061993520.1">
    <property type="nucleotide sequence ID" value="NZ_DF968005.1"/>
</dbReference>
<dbReference type="Gene3D" id="3.40.640.10">
    <property type="entry name" value="Type I PLP-dependent aspartate aminotransferase-like (Major domain)"/>
    <property type="match status" value="1"/>
</dbReference>
<dbReference type="InterPro" id="IPR015421">
    <property type="entry name" value="PyrdxlP-dep_Trfase_major"/>
</dbReference>
<evidence type="ECO:0000313" key="8">
    <source>
        <dbReference type="EMBL" id="GAP00185.1"/>
    </source>
</evidence>
<gene>
    <name evidence="8" type="ORF">FFIC_281950</name>
</gene>
<sequence>MLDASDFSERVLAVEPSATLAVSKKAKQMVADGIDVINLGVGEPDFFTPEPISQAAITAIESGKTSFYTPVGGILPLRQAIVAKVAETTGQQLTPNQVTVTTGAKLSLYALMQTLINPGDQVVMAQPYWVSYAEQVRLAQGKFVPVQTDRQDMKLTPAALDQVDGPVKLVILNNPTNPTGQLYSQAEVQALLDWANSHDAFILADEIYGQLVYNGASFTSAMALQTVQGSRLIIVDGVSKSYSMTGWRLGWTIADESIIQQMNKLLGHMTSNPAAVSQYAAMAALQTEPAVVETMRATFEKRLNETYDKLTAIPGLTVDVKPEGAFYLFFRVDPAILAKLGLESTIDFATALLDQAHVALPAGEGFGMPGYMRLSYAQDQETLDRAIDRIAAFVNQAEMVSE</sequence>
<evidence type="ECO:0000256" key="6">
    <source>
        <dbReference type="RuleBase" id="RU000481"/>
    </source>
</evidence>
<dbReference type="Proteomes" id="UP000253891">
    <property type="component" value="Unassembled WGS sequence"/>
</dbReference>